<keyword evidence="3" id="KW-0539">Nucleus</keyword>
<sequence length="1161" mass="127554">MSTTLDFYWDLASLDESKRLDAAAGLISVLCKFQAERPASQEQAQTEEDLDRICASDVTYAVKRLVKGLASPRDGARQGYSIALSELLSRISCISVKVVLDLLWKYTMATKSMKGQEQRDMRFGRIFGLMALLQSGIVARPGTTSVEIRKIVGELSAIGAKKSYLREIAFVTLASMVPMLKGFEFRDELITMFVGVALDKGAIETPDELYLAMKLRREYPEYDWHSAFPQWQGKHMFAEKNVGKLVSILCETSEENTALFSSWHPQLHIVWDEVFDLYYNKQRAAEVVEGKVMDFETLWDTVVERGLFAAGASQFRRYWGFLLVERLLPHLSESTVPAMMSPNIVRALSDNISLAQKSPLAKVSMRAAERLVEICEHNSKVGLAVLTHLLNQKSTIPAAGGKQTSLRTMMAGRIVAKLDGEAIVGYVSYLQEIFLQPSRAHGRDGVADPVAAINVSDKSVERQRAWAIDQMIRVARFDQVSVSEDVSRSVVAFVVAQAAFQSGDDGSGSKAVMAVPQLSATTRDYCASAVVGVVGDVGRAGQADAWATQAVAAVLDGAARRRCVVVLPGFRESRPVLTDSLRTLRMLETKAKAWAGSPNAARARALAQLVGYVAVLASFSGNPQSRAEYSEAMPELIECCEKMVAQLDAPPATPRKRTTRSSAAIDEPRPVEVLTDVLIGFLTRDSHALRKLCEHVFAPFADVATAAALDAIIGVLQAKEGVAGEEGGGIDAQMEMDVDDDEEVEEEEEDEDEELGGDVDEELRRKIHEALGSAAALEEEGEEEVFDDEQMTVFDDKLAEIFAQKKQQKTVERDLRISFVNFKLRVLDLADVFWSRVPESPLVLQLLRALIDLERATRRDARSKPIHDRAMALLTARRAKVPAAIECAEGLEVLAHIHECARRAADKAELRALSAASALVTRSLLDSSDVEAKVEAQYAATVTDFMTRQASQIHADFFRVAASKLRPAQLPVLWRVAAKAVREFGHPRQALNVFRQVQAYALADVVAFSAPLLVTEVEAGVAKGLAGELIKALRDALVDTMKFAASGENQVPATESTPAKLVLDKARLREIIEQTMSVARRCLRLEALEAQSTLPNQEDAQWMEALKALAASENFKSPIIARLCTTLASINVPTKPSVNKRKKTTEAKEEAKEEEASDEDL</sequence>
<evidence type="ECO:0000256" key="2">
    <source>
        <dbReference type="ARBA" id="ARBA00006809"/>
    </source>
</evidence>
<dbReference type="InterPro" id="IPR007015">
    <property type="entry name" value="DNA_pol_V/MYBBP1A"/>
</dbReference>
<accession>A0A9W8GI24</accession>
<comment type="caution">
    <text evidence="5">The sequence shown here is derived from an EMBL/GenBank/DDBJ whole genome shotgun (WGS) entry which is preliminary data.</text>
</comment>
<keyword evidence="6" id="KW-1185">Reference proteome</keyword>
<dbReference type="EC" id="2.7.7.7" evidence="5"/>
<dbReference type="PANTHER" id="PTHR13213:SF2">
    <property type="entry name" value="MYB-BINDING PROTEIN 1A"/>
    <property type="match status" value="1"/>
</dbReference>
<dbReference type="SUPFAM" id="SSF48371">
    <property type="entry name" value="ARM repeat"/>
    <property type="match status" value="1"/>
</dbReference>
<dbReference type="GO" id="GO:0005730">
    <property type="term" value="C:nucleolus"/>
    <property type="evidence" value="ECO:0007669"/>
    <property type="project" value="InterPro"/>
</dbReference>
<gene>
    <name evidence="5" type="primary">POL5</name>
    <name evidence="5" type="ORF">IWW39_003945</name>
</gene>
<dbReference type="Proteomes" id="UP001151516">
    <property type="component" value="Unassembled WGS sequence"/>
</dbReference>
<evidence type="ECO:0000313" key="6">
    <source>
        <dbReference type="Proteomes" id="UP001151516"/>
    </source>
</evidence>
<protein>
    <submittedName>
        <fullName evidence="5">DNA-directed DNA polymerase</fullName>
        <ecNumber evidence="5">2.7.7.7</ecNumber>
    </submittedName>
</protein>
<comment type="similarity">
    <text evidence="2">Belongs to the MYBBP1A family.</text>
</comment>
<keyword evidence="5" id="KW-0548">Nucleotidyltransferase</keyword>
<dbReference type="OrthoDB" id="342531at2759"/>
<evidence type="ECO:0000313" key="5">
    <source>
        <dbReference type="EMBL" id="KAJ2685950.1"/>
    </source>
</evidence>
<evidence type="ECO:0000256" key="4">
    <source>
        <dbReference type="SAM" id="MobiDB-lite"/>
    </source>
</evidence>
<name>A0A9W8GI24_9FUNG</name>
<evidence type="ECO:0000256" key="3">
    <source>
        <dbReference type="ARBA" id="ARBA00023242"/>
    </source>
</evidence>
<dbReference type="AlphaFoldDB" id="A0A9W8GI24"/>
<keyword evidence="5" id="KW-0808">Transferase</keyword>
<evidence type="ECO:0000256" key="1">
    <source>
        <dbReference type="ARBA" id="ARBA00004123"/>
    </source>
</evidence>
<feature type="compositionally biased region" description="Acidic residues" evidence="4">
    <location>
        <begin position="1152"/>
        <end position="1161"/>
    </location>
</feature>
<comment type="subcellular location">
    <subcellularLocation>
        <location evidence="1">Nucleus</location>
    </subcellularLocation>
</comment>
<feature type="compositionally biased region" description="Acidic residues" evidence="4">
    <location>
        <begin position="734"/>
        <end position="760"/>
    </location>
</feature>
<dbReference type="GO" id="GO:0000182">
    <property type="term" value="F:rDNA binding"/>
    <property type="evidence" value="ECO:0007669"/>
    <property type="project" value="TreeGrafter"/>
</dbReference>
<dbReference type="Pfam" id="PF04931">
    <property type="entry name" value="DNA_pol_phi"/>
    <property type="match status" value="1"/>
</dbReference>
<dbReference type="GO" id="GO:0006355">
    <property type="term" value="P:regulation of DNA-templated transcription"/>
    <property type="evidence" value="ECO:0007669"/>
    <property type="project" value="InterPro"/>
</dbReference>
<dbReference type="EMBL" id="JANBTX010000128">
    <property type="protein sequence ID" value="KAJ2685950.1"/>
    <property type="molecule type" value="Genomic_DNA"/>
</dbReference>
<keyword evidence="5" id="KW-0239">DNA-directed DNA polymerase</keyword>
<proteinExistence type="inferred from homology"/>
<reference evidence="5" key="1">
    <citation type="submission" date="2022-07" db="EMBL/GenBank/DDBJ databases">
        <title>Phylogenomic reconstructions and comparative analyses of Kickxellomycotina fungi.</title>
        <authorList>
            <person name="Reynolds N.K."/>
            <person name="Stajich J.E."/>
            <person name="Barry K."/>
            <person name="Grigoriev I.V."/>
            <person name="Crous P."/>
            <person name="Smith M.E."/>
        </authorList>
    </citation>
    <scope>NUCLEOTIDE SEQUENCE</scope>
    <source>
        <strain evidence="5">CBS 109367</strain>
    </source>
</reference>
<feature type="region of interest" description="Disordered" evidence="4">
    <location>
        <begin position="726"/>
        <end position="760"/>
    </location>
</feature>
<dbReference type="GO" id="GO:0003887">
    <property type="term" value="F:DNA-directed DNA polymerase activity"/>
    <property type="evidence" value="ECO:0007669"/>
    <property type="project" value="UniProtKB-KW"/>
</dbReference>
<organism evidence="5 6">
    <name type="scientific">Coemansia spiralis</name>
    <dbReference type="NCBI Taxonomy" id="417178"/>
    <lineage>
        <taxon>Eukaryota</taxon>
        <taxon>Fungi</taxon>
        <taxon>Fungi incertae sedis</taxon>
        <taxon>Zoopagomycota</taxon>
        <taxon>Kickxellomycotina</taxon>
        <taxon>Kickxellomycetes</taxon>
        <taxon>Kickxellales</taxon>
        <taxon>Kickxellaceae</taxon>
        <taxon>Coemansia</taxon>
    </lineage>
</organism>
<dbReference type="InterPro" id="IPR016024">
    <property type="entry name" value="ARM-type_fold"/>
</dbReference>
<feature type="region of interest" description="Disordered" evidence="4">
    <location>
        <begin position="1135"/>
        <end position="1161"/>
    </location>
</feature>
<dbReference type="PANTHER" id="PTHR13213">
    <property type="entry name" value="MYB-BINDING PROTEIN 1A FAMILY MEMBER"/>
    <property type="match status" value="1"/>
</dbReference>